<gene>
    <name evidence="1" type="ORF">Bhyg_09093</name>
</gene>
<dbReference type="AlphaFoldDB" id="A0A9Q0S3K8"/>
<sequence>MLVTDLGFLFMEKLLENLISPEKLLSKLKRMAPFKLKFRMGGSRSTSQETEAEPPALLLSNSVVTSLAASNTTIDSEYNSLGSIMSSDQRTLLPNHNVGGDNVN</sequence>
<evidence type="ECO:0000313" key="1">
    <source>
        <dbReference type="EMBL" id="KAJ6644127.1"/>
    </source>
</evidence>
<name>A0A9Q0S3K8_9DIPT</name>
<protein>
    <submittedName>
        <fullName evidence="1">Uncharacterized protein</fullName>
    </submittedName>
</protein>
<keyword evidence="2" id="KW-1185">Reference proteome</keyword>
<reference evidence="1" key="1">
    <citation type="submission" date="2022-07" db="EMBL/GenBank/DDBJ databases">
        <authorList>
            <person name="Trinca V."/>
            <person name="Uliana J.V.C."/>
            <person name="Torres T.T."/>
            <person name="Ward R.J."/>
            <person name="Monesi N."/>
        </authorList>
    </citation>
    <scope>NUCLEOTIDE SEQUENCE</scope>
    <source>
        <strain evidence="1">HSMRA1968</strain>
        <tissue evidence="1">Whole embryos</tissue>
    </source>
</reference>
<comment type="caution">
    <text evidence="1">The sequence shown here is derived from an EMBL/GenBank/DDBJ whole genome shotgun (WGS) entry which is preliminary data.</text>
</comment>
<proteinExistence type="predicted"/>
<dbReference type="EMBL" id="WJQU01000002">
    <property type="protein sequence ID" value="KAJ6644127.1"/>
    <property type="molecule type" value="Genomic_DNA"/>
</dbReference>
<evidence type="ECO:0000313" key="2">
    <source>
        <dbReference type="Proteomes" id="UP001151699"/>
    </source>
</evidence>
<accession>A0A9Q0S3K8</accession>
<feature type="non-terminal residue" evidence="1">
    <location>
        <position position="1"/>
    </location>
</feature>
<dbReference type="OrthoDB" id="7654878at2759"/>
<organism evidence="1 2">
    <name type="scientific">Pseudolycoriella hygida</name>
    <dbReference type="NCBI Taxonomy" id="35572"/>
    <lineage>
        <taxon>Eukaryota</taxon>
        <taxon>Metazoa</taxon>
        <taxon>Ecdysozoa</taxon>
        <taxon>Arthropoda</taxon>
        <taxon>Hexapoda</taxon>
        <taxon>Insecta</taxon>
        <taxon>Pterygota</taxon>
        <taxon>Neoptera</taxon>
        <taxon>Endopterygota</taxon>
        <taxon>Diptera</taxon>
        <taxon>Nematocera</taxon>
        <taxon>Sciaroidea</taxon>
        <taxon>Sciaridae</taxon>
        <taxon>Pseudolycoriella</taxon>
    </lineage>
</organism>
<dbReference type="Proteomes" id="UP001151699">
    <property type="component" value="Chromosome B"/>
</dbReference>